<dbReference type="EMBL" id="CP014841">
    <property type="protein sequence ID" value="AND68965.1"/>
    <property type="molecule type" value="Genomic_DNA"/>
</dbReference>
<accession>A0A161JX95</accession>
<keyword evidence="2" id="KW-1185">Reference proteome</keyword>
<protein>
    <submittedName>
        <fullName evidence="1">Uncharacterized protein</fullName>
    </submittedName>
</protein>
<dbReference type="KEGG" id="dtx:ATSB10_15110"/>
<gene>
    <name evidence="1" type="ORF">ATSB10_15110</name>
</gene>
<dbReference type="AlphaFoldDB" id="A0A161JX95"/>
<evidence type="ECO:0000313" key="2">
    <source>
        <dbReference type="Proteomes" id="UP000077255"/>
    </source>
</evidence>
<dbReference type="PATRIC" id="fig|445710.3.peg.1509"/>
<proteinExistence type="predicted"/>
<name>A0A161JX95_9GAMM</name>
<dbReference type="Proteomes" id="UP000077255">
    <property type="component" value="Chromosome"/>
</dbReference>
<reference evidence="1 2" key="1">
    <citation type="submission" date="2016-02" db="EMBL/GenBank/DDBJ databases">
        <title>Complete genome sequencing and analysis of ATSB10, Dyella thiooxydans isolated from rhizosphere soil of sunflower (Helianthus annuus L.).</title>
        <authorList>
            <person name="Lee Y."/>
            <person name="Hwangbo K."/>
            <person name="Chung H."/>
            <person name="Yoo J."/>
            <person name="Kim K.Y."/>
            <person name="Sa T.M."/>
            <person name="Um Y."/>
            <person name="Madhaiyan M."/>
        </authorList>
    </citation>
    <scope>NUCLEOTIDE SEQUENCE [LARGE SCALE GENOMIC DNA]</scope>
    <source>
        <strain evidence="1 2">ATSB10</strain>
    </source>
</reference>
<organism evidence="1 2">
    <name type="scientific">Dyella thiooxydans</name>
    <dbReference type="NCBI Taxonomy" id="445710"/>
    <lineage>
        <taxon>Bacteria</taxon>
        <taxon>Pseudomonadati</taxon>
        <taxon>Pseudomonadota</taxon>
        <taxon>Gammaproteobacteria</taxon>
        <taxon>Lysobacterales</taxon>
        <taxon>Rhodanobacteraceae</taxon>
        <taxon>Dyella</taxon>
    </lineage>
</organism>
<sequence>MTVEQRRHYHMKRGFRIEKRPVSKADYFASAAISSEEKALYGSVSEQDWVLLAEGFGSGLSSIFVEETGRPDQRMTVAHTDDAVELGGLIDAICEAL</sequence>
<evidence type="ECO:0000313" key="1">
    <source>
        <dbReference type="EMBL" id="AND68965.1"/>
    </source>
</evidence>